<dbReference type="EMBL" id="GGEC01078808">
    <property type="protein sequence ID" value="MBX59292.1"/>
    <property type="molecule type" value="Transcribed_RNA"/>
</dbReference>
<evidence type="ECO:0000313" key="1">
    <source>
        <dbReference type="EMBL" id="MBX59292.1"/>
    </source>
</evidence>
<name>A0A2P2PX12_RHIMU</name>
<proteinExistence type="predicted"/>
<sequence length="44" mass="5414">MGLNVKKFVKWRYIIFKKQKKILKIVNYKNLDKYGLKKNKNLNN</sequence>
<reference evidence="1" key="1">
    <citation type="submission" date="2018-02" db="EMBL/GenBank/DDBJ databases">
        <title>Rhizophora mucronata_Transcriptome.</title>
        <authorList>
            <person name="Meera S.P."/>
            <person name="Sreeshan A."/>
            <person name="Augustine A."/>
        </authorList>
    </citation>
    <scope>NUCLEOTIDE SEQUENCE</scope>
    <source>
        <tissue evidence="1">Leaf</tissue>
    </source>
</reference>
<dbReference type="AlphaFoldDB" id="A0A2P2PX12"/>
<organism evidence="1">
    <name type="scientific">Rhizophora mucronata</name>
    <name type="common">Asiatic mangrove</name>
    <dbReference type="NCBI Taxonomy" id="61149"/>
    <lineage>
        <taxon>Eukaryota</taxon>
        <taxon>Viridiplantae</taxon>
        <taxon>Streptophyta</taxon>
        <taxon>Embryophyta</taxon>
        <taxon>Tracheophyta</taxon>
        <taxon>Spermatophyta</taxon>
        <taxon>Magnoliopsida</taxon>
        <taxon>eudicotyledons</taxon>
        <taxon>Gunneridae</taxon>
        <taxon>Pentapetalae</taxon>
        <taxon>rosids</taxon>
        <taxon>fabids</taxon>
        <taxon>Malpighiales</taxon>
        <taxon>Rhizophoraceae</taxon>
        <taxon>Rhizophora</taxon>
    </lineage>
</organism>
<protein>
    <submittedName>
        <fullName evidence="1">Uncharacterized protein</fullName>
    </submittedName>
</protein>
<accession>A0A2P2PX12</accession>